<proteinExistence type="inferred from homology"/>
<reference evidence="5" key="1">
    <citation type="submission" date="2017-02" db="UniProtKB">
        <authorList>
            <consortium name="WormBaseParasite"/>
        </authorList>
    </citation>
    <scope>IDENTIFICATION</scope>
</reference>
<dbReference type="SUPFAM" id="SSF55486">
    <property type="entry name" value="Metalloproteases ('zincins'), catalytic domain"/>
    <property type="match status" value="2"/>
</dbReference>
<keyword evidence="4" id="KW-1185">Reference proteome</keyword>
<comment type="similarity">
    <text evidence="1">Belongs to the peptidase M13 family.</text>
</comment>
<dbReference type="GO" id="GO:0004222">
    <property type="term" value="F:metalloendopeptidase activity"/>
    <property type="evidence" value="ECO:0007669"/>
    <property type="project" value="InterPro"/>
</dbReference>
<dbReference type="AlphaFoldDB" id="A0A0N5CF05"/>
<name>A0A0N5CF05_STREA</name>
<feature type="domain" description="Peptidase M13 C-terminal" evidence="3">
    <location>
        <begin position="273"/>
        <end position="481"/>
    </location>
</feature>
<dbReference type="PANTHER" id="PTHR11733">
    <property type="entry name" value="ZINC METALLOPROTEASE FAMILY M13 NEPRILYSIN-RELATED"/>
    <property type="match status" value="1"/>
</dbReference>
<dbReference type="Proteomes" id="UP000046392">
    <property type="component" value="Unplaced"/>
</dbReference>
<dbReference type="Pfam" id="PF01431">
    <property type="entry name" value="Peptidase_M13"/>
    <property type="match status" value="1"/>
</dbReference>
<dbReference type="InterPro" id="IPR042089">
    <property type="entry name" value="Peptidase_M13_dom_2"/>
</dbReference>
<evidence type="ECO:0000313" key="4">
    <source>
        <dbReference type="Proteomes" id="UP000046392"/>
    </source>
</evidence>
<evidence type="ECO:0000313" key="5">
    <source>
        <dbReference type="WBParaSite" id="SPAL_0001644300.1"/>
    </source>
</evidence>
<sequence>MRSNCLFQYAILITVFLSSNIWTSIDGKKIRTNVTLTSNSLLKYISLLNDPCDDFYYFSCEGWIYRRHLEILLEKKWYSDELYNFNSFFHEAMENRKYDNKSKVIKNINDMYRKCSTLDPELIQVCHSSVLEFGTYAFASYFIHRLENNKIVQESYKIVKKMFHEIIDEFRLLVKEKDNILDKITMENYIKKLNKIKLNRNKHKKLGDLKLMKKCYGYFKFSNNMSAEEMINNINYFESLLPKTDTKLRKTCVDYIVHGKTSGVDIMLLTDKNAYFDPNLNAVVINPSMLVDPCFDIRFPMSLNYGCLGVIIGHEIIHGFDAIGIYFDDNGKISQNITSEESRKKFKEKSNCLSKQYTNETLEQFGNDHRKFKVLGENIADNGGIKIAYRAYRKYLKKIGGKELIIPRFEKFTGKQFFFVNFARFFCSQDNQPINMNNENSEVHFPGSVRVRNTLSNYKPFSKAFKCKVGTKMNPEDKCEVWYY</sequence>
<dbReference type="WBParaSite" id="SPAL_0001644300.1">
    <property type="protein sequence ID" value="SPAL_0001644300.1"/>
    <property type="gene ID" value="SPAL_0001644300"/>
</dbReference>
<dbReference type="Gene3D" id="1.10.1380.10">
    <property type="entry name" value="Neutral endopeptidase , domain2"/>
    <property type="match status" value="2"/>
</dbReference>
<accession>A0A0N5CF05</accession>
<protein>
    <submittedName>
        <fullName evidence="5">Peptidase_M13 domain-containing protein</fullName>
    </submittedName>
</protein>
<feature type="chain" id="PRO_5005895877" evidence="2">
    <location>
        <begin position="28"/>
        <end position="484"/>
    </location>
</feature>
<keyword evidence="2" id="KW-0732">Signal</keyword>
<dbReference type="Gene3D" id="3.40.390.10">
    <property type="entry name" value="Collagenase (Catalytic Domain)"/>
    <property type="match status" value="2"/>
</dbReference>
<dbReference type="PROSITE" id="PS51885">
    <property type="entry name" value="NEPRILYSIN"/>
    <property type="match status" value="1"/>
</dbReference>
<dbReference type="PANTHER" id="PTHR11733:SF167">
    <property type="entry name" value="FI17812P1-RELATED"/>
    <property type="match status" value="1"/>
</dbReference>
<dbReference type="GO" id="GO:0005886">
    <property type="term" value="C:plasma membrane"/>
    <property type="evidence" value="ECO:0007669"/>
    <property type="project" value="TreeGrafter"/>
</dbReference>
<dbReference type="GO" id="GO:0016485">
    <property type="term" value="P:protein processing"/>
    <property type="evidence" value="ECO:0007669"/>
    <property type="project" value="TreeGrafter"/>
</dbReference>
<evidence type="ECO:0000256" key="2">
    <source>
        <dbReference type="SAM" id="SignalP"/>
    </source>
</evidence>
<dbReference type="InterPro" id="IPR024079">
    <property type="entry name" value="MetalloPept_cat_dom_sf"/>
</dbReference>
<evidence type="ECO:0000259" key="3">
    <source>
        <dbReference type="Pfam" id="PF01431"/>
    </source>
</evidence>
<dbReference type="InterPro" id="IPR000718">
    <property type="entry name" value="Peptidase_M13"/>
</dbReference>
<evidence type="ECO:0000256" key="1">
    <source>
        <dbReference type="ARBA" id="ARBA00007357"/>
    </source>
</evidence>
<feature type="signal peptide" evidence="2">
    <location>
        <begin position="1"/>
        <end position="27"/>
    </location>
</feature>
<organism evidence="4 5">
    <name type="scientific">Strongyloides papillosus</name>
    <name type="common">Intestinal threadworm</name>
    <dbReference type="NCBI Taxonomy" id="174720"/>
    <lineage>
        <taxon>Eukaryota</taxon>
        <taxon>Metazoa</taxon>
        <taxon>Ecdysozoa</taxon>
        <taxon>Nematoda</taxon>
        <taxon>Chromadorea</taxon>
        <taxon>Rhabditida</taxon>
        <taxon>Tylenchina</taxon>
        <taxon>Panagrolaimomorpha</taxon>
        <taxon>Strongyloidoidea</taxon>
        <taxon>Strongyloididae</taxon>
        <taxon>Strongyloides</taxon>
    </lineage>
</organism>
<dbReference type="InterPro" id="IPR018497">
    <property type="entry name" value="Peptidase_M13_C"/>
</dbReference>
<dbReference type="PRINTS" id="PR00786">
    <property type="entry name" value="NEPRILYSIN"/>
</dbReference>